<dbReference type="InterPro" id="IPR011991">
    <property type="entry name" value="ArsR-like_HTH"/>
</dbReference>
<reference evidence="2 3" key="1">
    <citation type="journal article" date="2019" name="Int. J. Syst. Evol. Microbiol.">
        <title>The Global Catalogue of Microorganisms (GCM) 10K type strain sequencing project: providing services to taxonomists for standard genome sequencing and annotation.</title>
        <authorList>
            <consortium name="The Broad Institute Genomics Platform"/>
            <consortium name="The Broad Institute Genome Sequencing Center for Infectious Disease"/>
            <person name="Wu L."/>
            <person name="Ma J."/>
        </authorList>
    </citation>
    <scope>NUCLEOTIDE SEQUENCE [LARGE SCALE GENOMIC DNA]</scope>
    <source>
        <strain evidence="2 3">DT85</strain>
    </source>
</reference>
<dbReference type="Proteomes" id="UP001596398">
    <property type="component" value="Unassembled WGS sequence"/>
</dbReference>
<proteinExistence type="predicted"/>
<dbReference type="EMBL" id="JBHTAP010000001">
    <property type="protein sequence ID" value="MFC7235527.1"/>
    <property type="molecule type" value="Genomic_DNA"/>
</dbReference>
<evidence type="ECO:0000313" key="2">
    <source>
        <dbReference type="EMBL" id="MFC7235527.1"/>
    </source>
</evidence>
<protein>
    <submittedName>
        <fullName evidence="2">Winged helix-turn-helix domain-containing protein</fullName>
    </submittedName>
</protein>
<sequence>MTEDLDVPRLVDDNGLVLLFANRTRSRILATLFYAGEALTVAEIAAGAGISQSAAYEALDPLERFDVFEVGERGDETTYRLLEDDELVEAVRTVARLATERIHPE</sequence>
<organism evidence="2 3">
    <name type="scientific">Halosegnis marinus</name>
    <dbReference type="NCBI Taxonomy" id="3034023"/>
    <lineage>
        <taxon>Archaea</taxon>
        <taxon>Methanobacteriati</taxon>
        <taxon>Methanobacteriota</taxon>
        <taxon>Stenosarchaea group</taxon>
        <taxon>Halobacteria</taxon>
        <taxon>Halobacteriales</taxon>
        <taxon>Natronomonadaceae</taxon>
        <taxon>Halosegnis</taxon>
    </lineage>
</organism>
<evidence type="ECO:0000313" key="3">
    <source>
        <dbReference type="Proteomes" id="UP001596398"/>
    </source>
</evidence>
<dbReference type="InterPro" id="IPR036390">
    <property type="entry name" value="WH_DNA-bd_sf"/>
</dbReference>
<keyword evidence="3" id="KW-1185">Reference proteome</keyword>
<dbReference type="RefSeq" id="WP_276233660.1">
    <property type="nucleotide sequence ID" value="NZ_CP119802.1"/>
</dbReference>
<dbReference type="Gene3D" id="1.10.10.10">
    <property type="entry name" value="Winged helix-like DNA-binding domain superfamily/Winged helix DNA-binding domain"/>
    <property type="match status" value="1"/>
</dbReference>
<comment type="caution">
    <text evidence="2">The sequence shown here is derived from an EMBL/GenBank/DDBJ whole genome shotgun (WGS) entry which is preliminary data.</text>
</comment>
<dbReference type="InterPro" id="IPR036388">
    <property type="entry name" value="WH-like_DNA-bd_sf"/>
</dbReference>
<dbReference type="AlphaFoldDB" id="A0ABD5ZQK2"/>
<accession>A0ABD5ZQK2</accession>
<dbReference type="InterPro" id="IPR001845">
    <property type="entry name" value="HTH_ArsR_DNA-bd_dom"/>
</dbReference>
<dbReference type="Pfam" id="PF12840">
    <property type="entry name" value="HTH_20"/>
    <property type="match status" value="1"/>
</dbReference>
<dbReference type="CDD" id="cd00090">
    <property type="entry name" value="HTH_ARSR"/>
    <property type="match status" value="1"/>
</dbReference>
<name>A0ABD5ZQK2_9EURY</name>
<dbReference type="SMART" id="SM00418">
    <property type="entry name" value="HTH_ARSR"/>
    <property type="match status" value="1"/>
</dbReference>
<gene>
    <name evidence="2" type="ORF">ACFQJ4_09400</name>
</gene>
<evidence type="ECO:0000259" key="1">
    <source>
        <dbReference type="SMART" id="SM00418"/>
    </source>
</evidence>
<feature type="domain" description="HTH arsR-type" evidence="1">
    <location>
        <begin position="18"/>
        <end position="96"/>
    </location>
</feature>
<dbReference type="SUPFAM" id="SSF46785">
    <property type="entry name" value="Winged helix' DNA-binding domain"/>
    <property type="match status" value="1"/>
</dbReference>
<dbReference type="GeneID" id="79267222"/>